<evidence type="ECO:0000313" key="3">
    <source>
        <dbReference type="Proteomes" id="UP000095349"/>
    </source>
</evidence>
<feature type="compositionally biased region" description="Low complexity" evidence="1">
    <location>
        <begin position="125"/>
        <end position="149"/>
    </location>
</feature>
<dbReference type="PATRIC" id="fig|285473.5.peg.2600"/>
<feature type="compositionally biased region" description="Low complexity" evidence="1">
    <location>
        <begin position="69"/>
        <end position="84"/>
    </location>
</feature>
<feature type="compositionally biased region" description="Basic and acidic residues" evidence="1">
    <location>
        <begin position="197"/>
        <end position="206"/>
    </location>
</feature>
<accession>A0A1D8G2H3</accession>
<feature type="compositionally biased region" description="Pro residues" evidence="1">
    <location>
        <begin position="1"/>
        <end position="10"/>
    </location>
</feature>
<dbReference type="EMBL" id="CP017316">
    <property type="protein sequence ID" value="AOT59636.1"/>
    <property type="molecule type" value="Genomic_DNA"/>
</dbReference>
<protein>
    <submittedName>
        <fullName evidence="2">Uncharacterized protein</fullName>
    </submittedName>
</protein>
<feature type="region of interest" description="Disordered" evidence="1">
    <location>
        <begin position="1"/>
        <end position="208"/>
    </location>
</feature>
<feature type="compositionally biased region" description="Basic residues" evidence="1">
    <location>
        <begin position="56"/>
        <end position="68"/>
    </location>
</feature>
<sequence length="282" mass="29850">MWLRDPPGPDPGADQGVVSGLRLPTRCHRPAPDPPCTAPRPPRPPRPPPPPLHQAGPHRFRPRPRHPAPARMGTRAAPRPSRWGPAPPRARPGGDPVQPRAHPDGDPVQPRARPEEGSRLPPVRPAARSPPGGPPRTARPAGPERAGGWPVLGAVPKSRRDQFSGPHTFPTEKPPVINSGKCPATVRASDRQPNGVREPDAAEPDKTGCFAPSSCAPGGSGETFRLAPAAAPTCGYPLAKARRSTSAQSLSSPEICPDLRKRHSERAVSVLPWIATEGVPVT</sequence>
<dbReference type="STRING" id="285473.A4G23_02479"/>
<evidence type="ECO:0000313" key="2">
    <source>
        <dbReference type="EMBL" id="AOT59636.1"/>
    </source>
</evidence>
<name>A0A1D8G2H3_9ACTN</name>
<organism evidence="2 3">
    <name type="scientific">Streptomyces rubrolavendulae</name>
    <dbReference type="NCBI Taxonomy" id="285473"/>
    <lineage>
        <taxon>Bacteria</taxon>
        <taxon>Bacillati</taxon>
        <taxon>Actinomycetota</taxon>
        <taxon>Actinomycetes</taxon>
        <taxon>Kitasatosporales</taxon>
        <taxon>Streptomycetaceae</taxon>
        <taxon>Streptomyces</taxon>
    </lineage>
</organism>
<dbReference type="Proteomes" id="UP000095349">
    <property type="component" value="Chromosome"/>
</dbReference>
<gene>
    <name evidence="2" type="ORF">A4G23_02479</name>
</gene>
<evidence type="ECO:0000256" key="1">
    <source>
        <dbReference type="SAM" id="MobiDB-lite"/>
    </source>
</evidence>
<proteinExistence type="predicted"/>
<dbReference type="PRINTS" id="PR01217">
    <property type="entry name" value="PRICHEXTENSN"/>
</dbReference>
<keyword evidence="3" id="KW-1185">Reference proteome</keyword>
<dbReference type="KEGG" id="srn:A4G23_02479"/>
<reference evidence="2 3" key="1">
    <citation type="submission" date="2016-09" db="EMBL/GenBank/DDBJ databases">
        <title>Streptomyces rubrolavendulae MJM4426 Genome sequencing and assembly.</title>
        <authorList>
            <person name="Kim J.-G."/>
        </authorList>
    </citation>
    <scope>NUCLEOTIDE SEQUENCE [LARGE SCALE GENOMIC DNA]</scope>
    <source>
        <strain evidence="2 3">MJM4426</strain>
    </source>
</reference>
<feature type="compositionally biased region" description="Pro residues" evidence="1">
    <location>
        <begin position="32"/>
        <end position="52"/>
    </location>
</feature>
<dbReference type="AlphaFoldDB" id="A0A1D8G2H3"/>